<evidence type="ECO:0000256" key="4">
    <source>
        <dbReference type="ARBA" id="ARBA00022801"/>
    </source>
</evidence>
<dbReference type="OMA" id="DPPGCCS"/>
<feature type="transmembrane region" description="Helical" evidence="8">
    <location>
        <begin position="37"/>
        <end position="61"/>
    </location>
</feature>
<dbReference type="AlphaFoldDB" id="A0A8D0DHP8"/>
<protein>
    <submittedName>
        <fullName evidence="10">Glycerophosphodiester phosphodiesterase domain containing 2</fullName>
    </submittedName>
</protein>
<keyword evidence="3 8" id="KW-0812">Transmembrane</keyword>
<dbReference type="Ensembl" id="ENSSMRT00000005692.1">
    <property type="protein sequence ID" value="ENSSMRP00000004826.1"/>
    <property type="gene ID" value="ENSSMRG00000003965.1"/>
</dbReference>
<comment type="subcellular location">
    <subcellularLocation>
        <location evidence="1">Membrane</location>
        <topology evidence="1">Multi-pass membrane protein</topology>
    </subcellularLocation>
</comment>
<evidence type="ECO:0000256" key="6">
    <source>
        <dbReference type="ARBA" id="ARBA00023136"/>
    </source>
</evidence>
<reference evidence="10" key="2">
    <citation type="submission" date="2025-09" db="UniProtKB">
        <authorList>
            <consortium name="Ensembl"/>
        </authorList>
    </citation>
    <scope>IDENTIFICATION</scope>
</reference>
<dbReference type="Pfam" id="PF03009">
    <property type="entry name" value="GDPD"/>
    <property type="match status" value="1"/>
</dbReference>
<dbReference type="Proteomes" id="UP000694421">
    <property type="component" value="Unplaced"/>
</dbReference>
<dbReference type="PANTHER" id="PTHR23344:SF1">
    <property type="entry name" value="GLYCEROPHOSPHOINOSITOL INOSITOLPHOSPHODIESTERASE GDPD2"/>
    <property type="match status" value="1"/>
</dbReference>
<evidence type="ECO:0000256" key="2">
    <source>
        <dbReference type="ARBA" id="ARBA00007277"/>
    </source>
</evidence>
<dbReference type="PANTHER" id="PTHR23344">
    <property type="entry name" value="GLYCEROPHOSPHORYL DIESTER PHOSPHODIESTERASE"/>
    <property type="match status" value="1"/>
</dbReference>
<keyword evidence="6 8" id="KW-0472">Membrane</keyword>
<comment type="similarity">
    <text evidence="2">Belongs to the glycerophosphoryl diester phosphodiesterase family.</text>
</comment>
<dbReference type="SUPFAM" id="SSF51695">
    <property type="entry name" value="PLC-like phosphodiesterases"/>
    <property type="match status" value="1"/>
</dbReference>
<feature type="transmembrane region" description="Helical" evidence="8">
    <location>
        <begin position="157"/>
        <end position="179"/>
    </location>
</feature>
<organism evidence="10 11">
    <name type="scientific">Salvator merianae</name>
    <name type="common">Argentine black and white tegu</name>
    <name type="synonym">Tupinambis merianae</name>
    <dbReference type="NCBI Taxonomy" id="96440"/>
    <lineage>
        <taxon>Eukaryota</taxon>
        <taxon>Metazoa</taxon>
        <taxon>Chordata</taxon>
        <taxon>Craniata</taxon>
        <taxon>Vertebrata</taxon>
        <taxon>Euteleostomi</taxon>
        <taxon>Lepidosauria</taxon>
        <taxon>Squamata</taxon>
        <taxon>Bifurcata</taxon>
        <taxon>Unidentata</taxon>
        <taxon>Episquamata</taxon>
        <taxon>Laterata</taxon>
        <taxon>Teiioidea</taxon>
        <taxon>Teiidae</taxon>
        <taxon>Salvator</taxon>
    </lineage>
</organism>
<evidence type="ECO:0000313" key="11">
    <source>
        <dbReference type="Proteomes" id="UP000694421"/>
    </source>
</evidence>
<evidence type="ECO:0000256" key="1">
    <source>
        <dbReference type="ARBA" id="ARBA00004141"/>
    </source>
</evidence>
<dbReference type="GO" id="GO:0008889">
    <property type="term" value="F:glycerophosphodiester phosphodiesterase activity"/>
    <property type="evidence" value="ECO:0007669"/>
    <property type="project" value="TreeGrafter"/>
</dbReference>
<keyword evidence="4" id="KW-0378">Hydrolase</keyword>
<accession>A0A8D0DHP8</accession>
<evidence type="ECO:0000256" key="8">
    <source>
        <dbReference type="SAM" id="Phobius"/>
    </source>
</evidence>
<evidence type="ECO:0000313" key="10">
    <source>
        <dbReference type="Ensembl" id="ENSSMRP00000004826.1"/>
    </source>
</evidence>
<evidence type="ECO:0000256" key="3">
    <source>
        <dbReference type="ARBA" id="ARBA00022692"/>
    </source>
</evidence>
<dbReference type="PROSITE" id="PS51704">
    <property type="entry name" value="GP_PDE"/>
    <property type="match status" value="1"/>
</dbReference>
<feature type="transmembrane region" description="Helical" evidence="8">
    <location>
        <begin position="117"/>
        <end position="137"/>
    </location>
</feature>
<dbReference type="InterPro" id="IPR030395">
    <property type="entry name" value="GP_PDE_dom"/>
</dbReference>
<keyword evidence="11" id="KW-1185">Reference proteome</keyword>
<proteinExistence type="inferred from homology"/>
<dbReference type="GeneTree" id="ENSGT00940000159625"/>
<evidence type="ECO:0000256" key="5">
    <source>
        <dbReference type="ARBA" id="ARBA00022989"/>
    </source>
</evidence>
<feature type="domain" description="GP-PDE" evidence="9">
    <location>
        <begin position="223"/>
        <end position="477"/>
    </location>
</feature>
<keyword evidence="7" id="KW-0325">Glycoprotein</keyword>
<keyword evidence="5 8" id="KW-1133">Transmembrane helix</keyword>
<feature type="transmembrane region" description="Helical" evidence="8">
    <location>
        <begin position="81"/>
        <end position="105"/>
    </location>
</feature>
<feature type="transmembrane region" description="Helical" evidence="8">
    <location>
        <begin position="191"/>
        <end position="208"/>
    </location>
</feature>
<evidence type="ECO:0000259" key="9">
    <source>
        <dbReference type="PROSITE" id="PS51704"/>
    </source>
</evidence>
<name>A0A8D0DHP8_SALMN</name>
<dbReference type="GO" id="GO:0005886">
    <property type="term" value="C:plasma membrane"/>
    <property type="evidence" value="ECO:0007669"/>
    <property type="project" value="TreeGrafter"/>
</dbReference>
<reference evidence="10" key="1">
    <citation type="submission" date="2025-08" db="UniProtKB">
        <authorList>
            <consortium name="Ensembl"/>
        </authorList>
    </citation>
    <scope>IDENTIFICATION</scope>
</reference>
<evidence type="ECO:0000256" key="7">
    <source>
        <dbReference type="ARBA" id="ARBA00023180"/>
    </source>
</evidence>
<dbReference type="Gene3D" id="3.20.20.190">
    <property type="entry name" value="Phosphatidylinositol (PI) phosphodiesterase"/>
    <property type="match status" value="1"/>
</dbReference>
<dbReference type="GO" id="GO:0006629">
    <property type="term" value="P:lipid metabolic process"/>
    <property type="evidence" value="ECO:0007669"/>
    <property type="project" value="InterPro"/>
</dbReference>
<dbReference type="InterPro" id="IPR017946">
    <property type="entry name" value="PLC-like_Pdiesterase_TIM-brl"/>
</dbReference>
<sequence>MAKDGHCGKLCASCLFCLYSCRWGHNKKGLATSKCDCAWVFFLFCICLFTLAWLYVALITLNDFHNLNEFLFRKTEWWLDWSVVMLSGTATLVTYSSLLLVLALCLQLCRQPLTLHWLHKGLLILTALVVAAAFVGLEIQWAEQWESASISLQATGPFLHIGAVVGMTLLAWPVASCFYRTSHTALRTLLLLLYLGSVFALYLAPLGITSPCLLEQSQLPPKPALFGHRGAPMLAPENTLMSFQKAVNCGVSVLETDVLVSADGVPFLMHDEKLTRTTNVQDAFPAFSHFNATSFNWTQLQQLDAGSWFLQKSPFRTARSLSGEEQALARAQRVLSLQRLLAEAGKHNVSVMFDLRPEEDPHYEHLVNVTVETILQSGIAPELILWLPDRFRDQVKQREPRFQQIFGRKRLHNDTEWPLRINLPYQNLSSTEIREYRRDNVSVNLYVVNTPWLFSILWCAGTSSVTTNACQVLHRMERPLWLLPPATYQMIWIVTDCVSFLLICWAFLLLKKWSRRKESAGSDSDVLLTKIHSLLTE</sequence>
<feature type="transmembrane region" description="Helical" evidence="8">
    <location>
        <begin position="490"/>
        <end position="510"/>
    </location>
</feature>